<accession>A0A9N7TLE4</accession>
<organism evidence="1 2">
    <name type="scientific">Pleuronectes platessa</name>
    <name type="common">European plaice</name>
    <dbReference type="NCBI Taxonomy" id="8262"/>
    <lineage>
        <taxon>Eukaryota</taxon>
        <taxon>Metazoa</taxon>
        <taxon>Chordata</taxon>
        <taxon>Craniata</taxon>
        <taxon>Vertebrata</taxon>
        <taxon>Euteleostomi</taxon>
        <taxon>Actinopterygii</taxon>
        <taxon>Neopterygii</taxon>
        <taxon>Teleostei</taxon>
        <taxon>Neoteleostei</taxon>
        <taxon>Acanthomorphata</taxon>
        <taxon>Carangaria</taxon>
        <taxon>Pleuronectiformes</taxon>
        <taxon>Pleuronectoidei</taxon>
        <taxon>Pleuronectidae</taxon>
        <taxon>Pleuronectes</taxon>
    </lineage>
</organism>
<name>A0A9N7TLE4_PLEPL</name>
<proteinExistence type="predicted"/>
<dbReference type="AlphaFoldDB" id="A0A9N7TLE4"/>
<reference evidence="1" key="1">
    <citation type="submission" date="2020-03" db="EMBL/GenBank/DDBJ databases">
        <authorList>
            <person name="Weist P."/>
        </authorList>
    </citation>
    <scope>NUCLEOTIDE SEQUENCE</scope>
</reference>
<evidence type="ECO:0000313" key="1">
    <source>
        <dbReference type="EMBL" id="CAB1414234.1"/>
    </source>
</evidence>
<keyword evidence="2" id="KW-1185">Reference proteome</keyword>
<evidence type="ECO:0000313" key="2">
    <source>
        <dbReference type="Proteomes" id="UP001153269"/>
    </source>
</evidence>
<sequence length="118" mass="12970">MLIEILIAPVVYDDFTPQLWGETGLSEGEWLAKPVLTQHLKPPHKYRLPFLISKQPIHLCLHAYTLLHVMCQGVSLKMTTGHLVDSQRGGALMCCSAVQLNSGGAKTSERCSIGEWGA</sequence>
<dbReference type="EMBL" id="CADEAL010000093">
    <property type="protein sequence ID" value="CAB1414234.1"/>
    <property type="molecule type" value="Genomic_DNA"/>
</dbReference>
<gene>
    <name evidence="1" type="ORF">PLEPLA_LOCUS1941</name>
</gene>
<dbReference type="Proteomes" id="UP001153269">
    <property type="component" value="Unassembled WGS sequence"/>
</dbReference>
<comment type="caution">
    <text evidence="1">The sequence shown here is derived from an EMBL/GenBank/DDBJ whole genome shotgun (WGS) entry which is preliminary data.</text>
</comment>
<protein>
    <submittedName>
        <fullName evidence="1">Uncharacterized protein</fullName>
    </submittedName>
</protein>